<comment type="subcellular location">
    <subcellularLocation>
        <location evidence="1">Membrane</location>
    </subcellularLocation>
</comment>
<dbReference type="Gene3D" id="2.60.40.10">
    <property type="entry name" value="Immunoglobulins"/>
    <property type="match status" value="1"/>
</dbReference>
<dbReference type="SMART" id="SM00630">
    <property type="entry name" value="Sema"/>
    <property type="match status" value="1"/>
</dbReference>
<dbReference type="Pfam" id="PF17960">
    <property type="entry name" value="TIG_plexin"/>
    <property type="match status" value="1"/>
</dbReference>
<dbReference type="InterPro" id="IPR001627">
    <property type="entry name" value="Semap_dom"/>
</dbReference>
<dbReference type="EMBL" id="JARBDR010000918">
    <property type="protein sequence ID" value="KAJ8302154.1"/>
    <property type="molecule type" value="Genomic_DNA"/>
</dbReference>
<name>A0ABQ9E9W8_TEGGR</name>
<dbReference type="SUPFAM" id="SSF101912">
    <property type="entry name" value="Sema domain"/>
    <property type="match status" value="1"/>
</dbReference>
<keyword evidence="3" id="KW-1015">Disulfide bond</keyword>
<comment type="caution">
    <text evidence="7">The sequence shown here is derived from an EMBL/GenBank/DDBJ whole genome shotgun (WGS) entry which is preliminary data.</text>
</comment>
<dbReference type="Proteomes" id="UP001217089">
    <property type="component" value="Unassembled WGS sequence"/>
</dbReference>
<dbReference type="PANTHER" id="PTHR22625:SF70">
    <property type="entry name" value="PLEXIN A, ISOFORM A"/>
    <property type="match status" value="1"/>
</dbReference>
<evidence type="ECO:0000256" key="2">
    <source>
        <dbReference type="ARBA" id="ARBA00023136"/>
    </source>
</evidence>
<sequence>MFLETQRIVIFSSSLFIKSQERLIIGATNSLWKLSPNLTLIEGVTVGPKMDSPYCPPPQLPCDRMKSLTSSYSQGLALDYELESLISCSSLYHGFCQIRSYKNITHLRKNIAKPIVSNDRNVSNFMFVGKGVNSSDVLYIGSKYSDHGLKAYRNLVPHISSRTLNNLDFTYRDSKGATKISVLESSRTAVLVEFVYSFTFGDYVYFITSQRNPDSPNTYQSKIIRLCQNDKYFRSYVEIPLACMGTGKVVFNVAKGGYIDESSGKLYLNFEQTQMSIVGPSGLCFYNMDEIDGIFDAVVTKCYQGDGNIGPEHIHERKACTKSVTRDPHNAGFTDIGVRQCNDDAVAHSDTQSIHTNFYIDNCSNSSPDFCGQTEESKNYYPIEGHITIHESALIEFPATVLTSIKVKQNGQNVVITPSREVTVVKEIVIDSGETIKSMQFSPNKMFIYAMTRHKLENAEVVKVDIGHCKEKVSCEECTADSDPVCGWCVMENRCTEIDSCPNSALYPHWLPAKKGVCAKMVDIKPHFLSYESIESDQQRQQISFRLEEIMLSPQSSNIDLHCAFKDSTKTMATVQNQLVTCPLPGRQELPMIPKGKVNMLIHFIYARQLNIALKKMITACPAYKLFSSLFALLHDQWTYSVYQHGHWTYSVYQHDHWTYSVYQHDHWTYSVYKHDHWTYSVYQHDHWTYSVYKHDHWTYSVYKHDHWTYSVYQHDHRTYSVYKHDHRTYSVYKHDHWTYSVYQHGHWTYSVYQHDHWTHSVYQHDHWTYSVYQHDHWTYSVYQHDHWTYSVYQHDHWTYSVYKHDHWTYSVYKHDHWTYSVYKHDHWTYSVYKHDHWTYSVYQHDQWTYSVYQHGHWTYSVYQHDHWTYSVYQHDHWTYSVYKHDHWTYSVYKHDHWTYSVYQHDQWTYSVYQHDHHELEVEFHVGGRPIIKRSVSVFDCRGHNRCTDCVHSNFSCEWLYDSNSCVNSDSNTASRQTSGISSPDQCPRIEIQSGITDIVVHSGESKQIAVKVASLQFEFADERAYVVADFKVTWGPNNYPLDNPSQISVHVVCKYLLELWCLNQLTVCTRNLHIILEYK</sequence>
<evidence type="ECO:0000256" key="4">
    <source>
        <dbReference type="ARBA" id="ARBA00023180"/>
    </source>
</evidence>
<keyword evidence="8" id="KW-1185">Reference proteome</keyword>
<keyword evidence="4" id="KW-0325">Glycoprotein</keyword>
<evidence type="ECO:0000313" key="8">
    <source>
        <dbReference type="Proteomes" id="UP001217089"/>
    </source>
</evidence>
<dbReference type="SUPFAM" id="SSF103575">
    <property type="entry name" value="Plexin repeat"/>
    <property type="match status" value="1"/>
</dbReference>
<dbReference type="PANTHER" id="PTHR22625">
    <property type="entry name" value="PLEXIN"/>
    <property type="match status" value="1"/>
</dbReference>
<dbReference type="InterPro" id="IPR016201">
    <property type="entry name" value="PSI"/>
</dbReference>
<protein>
    <recommendedName>
        <fullName evidence="6">Sema domain-containing protein</fullName>
    </recommendedName>
</protein>
<evidence type="ECO:0000259" key="6">
    <source>
        <dbReference type="PROSITE" id="PS51004"/>
    </source>
</evidence>
<reference evidence="7 8" key="1">
    <citation type="submission" date="2022-12" db="EMBL/GenBank/DDBJ databases">
        <title>Chromosome-level genome of Tegillarca granosa.</title>
        <authorList>
            <person name="Kim J."/>
        </authorList>
    </citation>
    <scope>NUCLEOTIDE SEQUENCE [LARGE SCALE GENOMIC DNA]</scope>
    <source>
        <strain evidence="7">Teg-2019</strain>
        <tissue evidence="7">Adductor muscle</tissue>
    </source>
</reference>
<dbReference type="InterPro" id="IPR013783">
    <property type="entry name" value="Ig-like_fold"/>
</dbReference>
<evidence type="ECO:0000256" key="3">
    <source>
        <dbReference type="ARBA" id="ARBA00023157"/>
    </source>
</evidence>
<evidence type="ECO:0000313" key="7">
    <source>
        <dbReference type="EMBL" id="KAJ8302154.1"/>
    </source>
</evidence>
<dbReference type="PROSITE" id="PS51004">
    <property type="entry name" value="SEMA"/>
    <property type="match status" value="1"/>
</dbReference>
<dbReference type="InterPro" id="IPR041019">
    <property type="entry name" value="TIG1_plexin"/>
</dbReference>
<evidence type="ECO:0000256" key="5">
    <source>
        <dbReference type="PROSITE-ProRule" id="PRU00352"/>
    </source>
</evidence>
<dbReference type="InterPro" id="IPR002165">
    <property type="entry name" value="Plexin_repeat"/>
</dbReference>
<feature type="domain" description="Sema" evidence="6">
    <location>
        <begin position="1"/>
        <end position="461"/>
    </location>
</feature>
<organism evidence="7 8">
    <name type="scientific">Tegillarca granosa</name>
    <name type="common">Malaysian cockle</name>
    <name type="synonym">Anadara granosa</name>
    <dbReference type="NCBI Taxonomy" id="220873"/>
    <lineage>
        <taxon>Eukaryota</taxon>
        <taxon>Metazoa</taxon>
        <taxon>Spiralia</taxon>
        <taxon>Lophotrochozoa</taxon>
        <taxon>Mollusca</taxon>
        <taxon>Bivalvia</taxon>
        <taxon>Autobranchia</taxon>
        <taxon>Pteriomorphia</taxon>
        <taxon>Arcoida</taxon>
        <taxon>Arcoidea</taxon>
        <taxon>Arcidae</taxon>
        <taxon>Tegillarca</taxon>
    </lineage>
</organism>
<dbReference type="InterPro" id="IPR015943">
    <property type="entry name" value="WD40/YVTN_repeat-like_dom_sf"/>
</dbReference>
<dbReference type="Pfam" id="PF01437">
    <property type="entry name" value="PSI"/>
    <property type="match status" value="1"/>
</dbReference>
<keyword evidence="2" id="KW-0472">Membrane</keyword>
<accession>A0ABQ9E9W8</accession>
<evidence type="ECO:0000256" key="1">
    <source>
        <dbReference type="ARBA" id="ARBA00004370"/>
    </source>
</evidence>
<dbReference type="SMART" id="SM00423">
    <property type="entry name" value="PSI"/>
    <property type="match status" value="2"/>
</dbReference>
<dbReference type="InterPro" id="IPR036352">
    <property type="entry name" value="Semap_dom_sf"/>
</dbReference>
<gene>
    <name evidence="7" type="ORF">KUTeg_021141</name>
</gene>
<dbReference type="InterPro" id="IPR031148">
    <property type="entry name" value="Plexin"/>
</dbReference>
<dbReference type="Gene3D" id="2.130.10.10">
    <property type="entry name" value="YVTN repeat-like/Quinoprotein amine dehydrogenase"/>
    <property type="match status" value="1"/>
</dbReference>
<proteinExistence type="predicted"/>
<comment type="caution">
    <text evidence="5">Lacks conserved residue(s) required for the propagation of feature annotation.</text>
</comment>